<protein>
    <submittedName>
        <fullName evidence="2">Phosphotransferase enzyme family protein</fullName>
    </submittedName>
</protein>
<dbReference type="OrthoDB" id="4328979at2"/>
<accession>A0A1A9B3T4</accession>
<dbReference type="Gene3D" id="3.90.1200.10">
    <property type="match status" value="1"/>
</dbReference>
<dbReference type="GO" id="GO:0016740">
    <property type="term" value="F:transferase activity"/>
    <property type="evidence" value="ECO:0007669"/>
    <property type="project" value="UniProtKB-KW"/>
</dbReference>
<dbReference type="InterPro" id="IPR011009">
    <property type="entry name" value="Kinase-like_dom_sf"/>
</dbReference>
<reference evidence="3" key="1">
    <citation type="submission" date="2016-06" db="EMBL/GenBank/DDBJ databases">
        <authorList>
            <person name="Varghese N."/>
            <person name="Submissions Spin"/>
        </authorList>
    </citation>
    <scope>NUCLEOTIDE SEQUENCE [LARGE SCALE GENOMIC DNA]</scope>
    <source>
        <strain evidence="3">DSM 45794</strain>
    </source>
</reference>
<dbReference type="Proteomes" id="UP000199558">
    <property type="component" value="Unassembled WGS sequence"/>
</dbReference>
<keyword evidence="3" id="KW-1185">Reference proteome</keyword>
<organism evidence="2 3">
    <name type="scientific">Micromonospora sediminicola</name>
    <dbReference type="NCBI Taxonomy" id="946078"/>
    <lineage>
        <taxon>Bacteria</taxon>
        <taxon>Bacillati</taxon>
        <taxon>Actinomycetota</taxon>
        <taxon>Actinomycetes</taxon>
        <taxon>Micromonosporales</taxon>
        <taxon>Micromonosporaceae</taxon>
        <taxon>Micromonospora</taxon>
    </lineage>
</organism>
<dbReference type="EMBL" id="FLRH01000003">
    <property type="protein sequence ID" value="SBT63689.1"/>
    <property type="molecule type" value="Genomic_DNA"/>
</dbReference>
<feature type="domain" description="Aminoglycoside phosphotransferase" evidence="1">
    <location>
        <begin position="114"/>
        <end position="255"/>
    </location>
</feature>
<dbReference type="InterPro" id="IPR002575">
    <property type="entry name" value="Aminoglycoside_PTrfase"/>
</dbReference>
<dbReference type="AlphaFoldDB" id="A0A1A9B3T4"/>
<dbReference type="STRING" id="946078.GA0070622_0647"/>
<dbReference type="SUPFAM" id="SSF56112">
    <property type="entry name" value="Protein kinase-like (PK-like)"/>
    <property type="match status" value="1"/>
</dbReference>
<evidence type="ECO:0000259" key="1">
    <source>
        <dbReference type="Pfam" id="PF01636"/>
    </source>
</evidence>
<name>A0A1A9B3T4_9ACTN</name>
<evidence type="ECO:0000313" key="2">
    <source>
        <dbReference type="EMBL" id="SBT63689.1"/>
    </source>
</evidence>
<evidence type="ECO:0000313" key="3">
    <source>
        <dbReference type="Proteomes" id="UP000199558"/>
    </source>
</evidence>
<proteinExistence type="predicted"/>
<sequence>MTSTVGTPPGYGLVGAVPHHVVEDISDHLRASVVRQVVAGTARDRSVNAWFRAETDAGTLFVKCYARADRAAVERSVAADLPEDLSPPLLSGGVIAGVGAYNCFGWRDLSPLPATAGSLAQVGERLATLHAVPPPAGLPRREVGPAAYAAQVARLADVAPDLADRLRHRLHGGWAAQLVAEAEAAAARARPVLLHGDFSLRNVGRQPCGGTLLFDFERAEIGPAELDLDRIWDREAVVPPGGRRALLHGYTTRSGVRPDPVLITYARLCCALSTLVRARLSGDTDFEEQAWAILAALPWRRLPA</sequence>
<dbReference type="Pfam" id="PF01636">
    <property type="entry name" value="APH"/>
    <property type="match status" value="1"/>
</dbReference>
<dbReference type="RefSeq" id="WP_091568260.1">
    <property type="nucleotide sequence ID" value="NZ_FLRH01000003.1"/>
</dbReference>
<gene>
    <name evidence="2" type="ORF">GA0070622_0647</name>
</gene>
<keyword evidence="2" id="KW-0808">Transferase</keyword>